<evidence type="ECO:0000256" key="4">
    <source>
        <dbReference type="ARBA" id="ARBA00023136"/>
    </source>
</evidence>
<keyword evidence="7" id="KW-1185">Reference proteome</keyword>
<dbReference type="PANTHER" id="PTHR43243">
    <property type="entry name" value="INNER MEMBRANE TRANSPORTER YGJI-RELATED"/>
    <property type="match status" value="1"/>
</dbReference>
<sequence length="540" mass="59404">MLRQYVHQLGQKLVRKRRLEPREESEGPVAHLNTLQMVILGVANTLGAGIYIVAGIVAKYITGPAIVISFLVATLPCVMCALCYAELWARVPRSGSVYLYSYVTMGQLCAFIIGWNLILTLLIATASLSKVWSITFDSLIGNHISQALEGTFSPYMPSFLATFPDFVALALLLVMIGVTLLGPHTSPLIIKVFTVFKIFVPIFMILSGFVKGDLHNWQLTEQDYRANTSGSSDIYRLGGYDPWPEKCFLGPLGSGGFMPFGFDGILRGAALCFYPCFGVEAVVATGREAQNPQRSVPLSMVISIFVGFLTYSGVSAALTLMVPYYQIHHYNPLPHTFLHIGWAPASYIMAVLFLCSFLYSLLFSIFFMSRFICAMAEDGLLFWGLAQVHARTRTPIMAIMSSGNLAGIMVLLLDLRHIVELMLPGIILAYTLAAFSVLVLRYQPDLNEKTKEEVGMEPEVEEQSLDSVPEAGTSNILKILLLIILSLTLAQWPSQVFSGDPGLSTVAVLLLLLITGVTVIIWRQPQDPSPLHFKVGDLIC</sequence>
<comment type="subcellular location">
    <subcellularLocation>
        <location evidence="1">Membrane</location>
        <topology evidence="1">Multi-pass membrane protein</topology>
    </subcellularLocation>
</comment>
<feature type="transmembrane region" description="Helical" evidence="5">
    <location>
        <begin position="188"/>
        <end position="210"/>
    </location>
</feature>
<dbReference type="Proteomes" id="UP000326062">
    <property type="component" value="Chromosome 2"/>
</dbReference>
<feature type="transmembrane region" description="Helical" evidence="5">
    <location>
        <begin position="265"/>
        <end position="286"/>
    </location>
</feature>
<evidence type="ECO:0000313" key="7">
    <source>
        <dbReference type="Proteomes" id="UP000326062"/>
    </source>
</evidence>
<gene>
    <name evidence="6" type="ORF">FD755_005621</name>
</gene>
<evidence type="ECO:0008006" key="8">
    <source>
        <dbReference type="Google" id="ProtNLM"/>
    </source>
</evidence>
<feature type="transmembrane region" description="Helical" evidence="5">
    <location>
        <begin position="504"/>
        <end position="522"/>
    </location>
</feature>
<evidence type="ECO:0000313" key="6">
    <source>
        <dbReference type="EMBL" id="KAB0383704.1"/>
    </source>
</evidence>
<comment type="caution">
    <text evidence="6">The sequence shown here is derived from an EMBL/GenBank/DDBJ whole genome shotgun (WGS) entry which is preliminary data.</text>
</comment>
<feature type="transmembrane region" description="Helical" evidence="5">
    <location>
        <begin position="38"/>
        <end position="58"/>
    </location>
</feature>
<keyword evidence="3 5" id="KW-1133">Transmembrane helix</keyword>
<dbReference type="AlphaFoldDB" id="A0A5J5MU27"/>
<evidence type="ECO:0000256" key="1">
    <source>
        <dbReference type="ARBA" id="ARBA00004141"/>
    </source>
</evidence>
<reference evidence="6 7" key="1">
    <citation type="submission" date="2019-06" db="EMBL/GenBank/DDBJ databases">
        <title>Discovery of a novel chromosome fission-fusion reversal in muntjac.</title>
        <authorList>
            <person name="Mudd A.B."/>
            <person name="Bredeson J.V."/>
            <person name="Baum R."/>
            <person name="Hockemeyer D."/>
            <person name="Rokhsar D.S."/>
        </authorList>
    </citation>
    <scope>NUCLEOTIDE SEQUENCE [LARGE SCALE GENOMIC DNA]</scope>
    <source>
        <strain evidence="6">UCam_UCB_Mr</strain>
        <tissue evidence="6">Fibroblast cell line</tissue>
    </source>
</reference>
<accession>A0A5J5MU27</accession>
<dbReference type="InterPro" id="IPR002293">
    <property type="entry name" value="AA/rel_permease1"/>
</dbReference>
<dbReference type="PANTHER" id="PTHR43243:SF10">
    <property type="entry name" value="MGC138914 PROTEIN"/>
    <property type="match status" value="1"/>
</dbReference>
<dbReference type="Pfam" id="PF13520">
    <property type="entry name" value="AA_permease_2"/>
    <property type="match status" value="1"/>
</dbReference>
<dbReference type="Gene3D" id="1.20.1740.10">
    <property type="entry name" value="Amino acid/polyamine transporter I"/>
    <property type="match status" value="1"/>
</dbReference>
<dbReference type="EMBL" id="VCEB01000002">
    <property type="protein sequence ID" value="KAB0383704.1"/>
    <property type="molecule type" value="Genomic_DNA"/>
</dbReference>
<proteinExistence type="predicted"/>
<feature type="transmembrane region" description="Helical" evidence="5">
    <location>
        <begin position="298"/>
        <end position="325"/>
    </location>
</feature>
<dbReference type="FunFam" id="1.20.1740.10:FF:000050">
    <property type="entry name" value="MGC157082 protein"/>
    <property type="match status" value="1"/>
</dbReference>
<feature type="transmembrane region" description="Helical" evidence="5">
    <location>
        <begin position="394"/>
        <end position="415"/>
    </location>
</feature>
<dbReference type="GO" id="GO:0015171">
    <property type="term" value="F:amino acid transmembrane transporter activity"/>
    <property type="evidence" value="ECO:0007669"/>
    <property type="project" value="TreeGrafter"/>
</dbReference>
<evidence type="ECO:0000256" key="3">
    <source>
        <dbReference type="ARBA" id="ARBA00022989"/>
    </source>
</evidence>
<protein>
    <recommendedName>
        <fullName evidence="8">Cationic amino acid transporter C-terminal domain-containing protein</fullName>
    </recommendedName>
</protein>
<dbReference type="GO" id="GO:0005886">
    <property type="term" value="C:plasma membrane"/>
    <property type="evidence" value="ECO:0007669"/>
    <property type="project" value="TreeGrafter"/>
</dbReference>
<feature type="transmembrane region" description="Helical" evidence="5">
    <location>
        <begin position="97"/>
        <end position="123"/>
    </location>
</feature>
<name>A0A5J5MU27_MUNRE</name>
<feature type="transmembrane region" description="Helical" evidence="5">
    <location>
        <begin position="421"/>
        <end position="442"/>
    </location>
</feature>
<evidence type="ECO:0000256" key="2">
    <source>
        <dbReference type="ARBA" id="ARBA00022692"/>
    </source>
</evidence>
<organism evidence="6 7">
    <name type="scientific">Muntiacus reevesi</name>
    <name type="common">Reeves' muntjac</name>
    <name type="synonym">Cervus reevesi</name>
    <dbReference type="NCBI Taxonomy" id="9886"/>
    <lineage>
        <taxon>Eukaryota</taxon>
        <taxon>Metazoa</taxon>
        <taxon>Chordata</taxon>
        <taxon>Craniata</taxon>
        <taxon>Vertebrata</taxon>
        <taxon>Euteleostomi</taxon>
        <taxon>Mammalia</taxon>
        <taxon>Eutheria</taxon>
        <taxon>Laurasiatheria</taxon>
        <taxon>Artiodactyla</taxon>
        <taxon>Ruminantia</taxon>
        <taxon>Pecora</taxon>
        <taxon>Cervidae</taxon>
        <taxon>Muntiacinae</taxon>
        <taxon>Muntiacus</taxon>
    </lineage>
</organism>
<feature type="transmembrane region" description="Helical" evidence="5">
    <location>
        <begin position="475"/>
        <end position="492"/>
    </location>
</feature>
<feature type="transmembrane region" description="Helical" evidence="5">
    <location>
        <begin position="64"/>
        <end position="85"/>
    </location>
</feature>
<keyword evidence="2 5" id="KW-0812">Transmembrane</keyword>
<feature type="transmembrane region" description="Helical" evidence="5">
    <location>
        <begin position="159"/>
        <end position="181"/>
    </location>
</feature>
<keyword evidence="4 5" id="KW-0472">Membrane</keyword>
<feature type="transmembrane region" description="Helical" evidence="5">
    <location>
        <begin position="345"/>
        <end position="373"/>
    </location>
</feature>
<evidence type="ECO:0000256" key="5">
    <source>
        <dbReference type="SAM" id="Phobius"/>
    </source>
</evidence>